<gene>
    <name evidence="2" type="ORF">METZ01_LOCUS344874</name>
</gene>
<feature type="non-terminal residue" evidence="2">
    <location>
        <position position="66"/>
    </location>
</feature>
<dbReference type="EMBL" id="UINC01118712">
    <property type="protein sequence ID" value="SVC92020.1"/>
    <property type="molecule type" value="Genomic_DNA"/>
</dbReference>
<feature type="non-terminal residue" evidence="2">
    <location>
        <position position="1"/>
    </location>
</feature>
<reference evidence="2" key="1">
    <citation type="submission" date="2018-05" db="EMBL/GenBank/DDBJ databases">
        <authorList>
            <person name="Lanie J.A."/>
            <person name="Ng W.-L."/>
            <person name="Kazmierczak K.M."/>
            <person name="Andrzejewski T.M."/>
            <person name="Davidsen T.M."/>
            <person name="Wayne K.J."/>
            <person name="Tettelin H."/>
            <person name="Glass J.I."/>
            <person name="Rusch D."/>
            <person name="Podicherti R."/>
            <person name="Tsui H.-C.T."/>
            <person name="Winkler M.E."/>
        </authorList>
    </citation>
    <scope>NUCLEOTIDE SEQUENCE</scope>
</reference>
<protein>
    <submittedName>
        <fullName evidence="2">Uncharacterized protein</fullName>
    </submittedName>
</protein>
<proteinExistence type="predicted"/>
<sequence length="66" mass="7100">QWPLWPRRTAPRPTSTPRPRTSRSTEVSASRGSTLPTSTSSGLRAPSCCSATRRIIASCWPSASVS</sequence>
<name>A0A382R479_9ZZZZ</name>
<feature type="region of interest" description="Disordered" evidence="1">
    <location>
        <begin position="1"/>
        <end position="46"/>
    </location>
</feature>
<accession>A0A382R479</accession>
<evidence type="ECO:0000256" key="1">
    <source>
        <dbReference type="SAM" id="MobiDB-lite"/>
    </source>
</evidence>
<evidence type="ECO:0000313" key="2">
    <source>
        <dbReference type="EMBL" id="SVC92020.1"/>
    </source>
</evidence>
<organism evidence="2">
    <name type="scientific">marine metagenome</name>
    <dbReference type="NCBI Taxonomy" id="408172"/>
    <lineage>
        <taxon>unclassified sequences</taxon>
        <taxon>metagenomes</taxon>
        <taxon>ecological metagenomes</taxon>
    </lineage>
</organism>
<feature type="compositionally biased region" description="Low complexity" evidence="1">
    <location>
        <begin position="1"/>
        <end position="44"/>
    </location>
</feature>
<dbReference type="AlphaFoldDB" id="A0A382R479"/>